<evidence type="ECO:0000256" key="1">
    <source>
        <dbReference type="SAM" id="MobiDB-lite"/>
    </source>
</evidence>
<evidence type="ECO:0000313" key="4">
    <source>
        <dbReference type="Proteomes" id="UP001353858"/>
    </source>
</evidence>
<dbReference type="AlphaFoldDB" id="A0AAN7SKW1"/>
<keyword evidence="4" id="KW-1185">Reference proteome</keyword>
<dbReference type="Proteomes" id="UP001353858">
    <property type="component" value="Unassembled WGS sequence"/>
</dbReference>
<dbReference type="Gene3D" id="1.10.10.60">
    <property type="entry name" value="Homeodomain-like"/>
    <property type="match status" value="1"/>
</dbReference>
<feature type="region of interest" description="Disordered" evidence="1">
    <location>
        <begin position="184"/>
        <end position="204"/>
    </location>
</feature>
<evidence type="ECO:0000313" key="3">
    <source>
        <dbReference type="EMBL" id="KAK4887342.1"/>
    </source>
</evidence>
<dbReference type="InterPro" id="IPR044822">
    <property type="entry name" value="Myb_DNA-bind_4"/>
</dbReference>
<dbReference type="Pfam" id="PF13837">
    <property type="entry name" value="Myb_DNA-bind_4"/>
    <property type="match status" value="1"/>
</dbReference>
<evidence type="ECO:0000259" key="2">
    <source>
        <dbReference type="Pfam" id="PF13837"/>
    </source>
</evidence>
<reference evidence="4" key="1">
    <citation type="submission" date="2023-01" db="EMBL/GenBank/DDBJ databases">
        <title>Key to firefly adult light organ development and bioluminescence: homeobox transcription factors regulate luciferase expression and transportation to peroxisome.</title>
        <authorList>
            <person name="Fu X."/>
        </authorList>
    </citation>
    <scope>NUCLEOTIDE SEQUENCE [LARGE SCALE GENOMIC DNA]</scope>
</reference>
<protein>
    <recommendedName>
        <fullName evidence="2">Myb/SANT-like DNA-binding domain-containing protein</fullName>
    </recommendedName>
</protein>
<organism evidence="3 4">
    <name type="scientific">Aquatica leii</name>
    <dbReference type="NCBI Taxonomy" id="1421715"/>
    <lineage>
        <taxon>Eukaryota</taxon>
        <taxon>Metazoa</taxon>
        <taxon>Ecdysozoa</taxon>
        <taxon>Arthropoda</taxon>
        <taxon>Hexapoda</taxon>
        <taxon>Insecta</taxon>
        <taxon>Pterygota</taxon>
        <taxon>Neoptera</taxon>
        <taxon>Endopterygota</taxon>
        <taxon>Coleoptera</taxon>
        <taxon>Polyphaga</taxon>
        <taxon>Elateriformia</taxon>
        <taxon>Elateroidea</taxon>
        <taxon>Lampyridae</taxon>
        <taxon>Luciolinae</taxon>
        <taxon>Aquatica</taxon>
    </lineage>
</organism>
<gene>
    <name evidence="3" type="ORF">RN001_003613</name>
</gene>
<accession>A0AAN7SKW1</accession>
<name>A0AAN7SKW1_9COLE</name>
<dbReference type="EMBL" id="JARPUR010000001">
    <property type="protein sequence ID" value="KAK4887342.1"/>
    <property type="molecule type" value="Genomic_DNA"/>
</dbReference>
<feature type="domain" description="Myb/SANT-like DNA-binding" evidence="2">
    <location>
        <begin position="72"/>
        <end position="136"/>
    </location>
</feature>
<proteinExistence type="predicted"/>
<comment type="caution">
    <text evidence="3">The sequence shown here is derived from an EMBL/GenBank/DDBJ whole genome shotgun (WGS) entry which is preliminary data.</text>
</comment>
<sequence>MTDLDENDEYIQVQAAVQSVTDKDRNILFQNIKDGSLIYIAPQSSSQPTDWSENVMSPEEALLPESTKVAPRTWCRNATLMLINLYSQYENMFKSTTIKNDSVWQLIEIEMKKQNFNYNANQCKHKFKYLKIRYTKKMIICGAIKIVVQLLKNSSSWRRWMKSTCDRSSSRGSASATLQPTDDCLEEDITNDGPLNKKQKKKKTKDDELLNYVKESANKKEECRTKRQNEMLEMQRASINTFKSVMEKFMEKL</sequence>